<accession>A0A165BAW7</accession>
<protein>
    <recommendedName>
        <fullName evidence="3">F-box domain-containing protein</fullName>
    </recommendedName>
</protein>
<organism evidence="1 2">
    <name type="scientific">Exidia glandulosa HHB12029</name>
    <dbReference type="NCBI Taxonomy" id="1314781"/>
    <lineage>
        <taxon>Eukaryota</taxon>
        <taxon>Fungi</taxon>
        <taxon>Dikarya</taxon>
        <taxon>Basidiomycota</taxon>
        <taxon>Agaricomycotina</taxon>
        <taxon>Agaricomycetes</taxon>
        <taxon>Auriculariales</taxon>
        <taxon>Exidiaceae</taxon>
        <taxon>Exidia</taxon>
    </lineage>
</organism>
<dbReference type="SUPFAM" id="SSF52047">
    <property type="entry name" value="RNI-like"/>
    <property type="match status" value="1"/>
</dbReference>
<evidence type="ECO:0008006" key="3">
    <source>
        <dbReference type="Google" id="ProtNLM"/>
    </source>
</evidence>
<dbReference type="SUPFAM" id="SSF81383">
    <property type="entry name" value="F-box domain"/>
    <property type="match status" value="1"/>
</dbReference>
<name>A0A165BAW7_EXIGL</name>
<dbReference type="InParanoid" id="A0A165BAW7"/>
<dbReference type="AlphaFoldDB" id="A0A165BAW7"/>
<dbReference type="InterPro" id="IPR036047">
    <property type="entry name" value="F-box-like_dom_sf"/>
</dbReference>
<gene>
    <name evidence="1" type="ORF">EXIGLDRAFT_845752</name>
</gene>
<evidence type="ECO:0000313" key="2">
    <source>
        <dbReference type="Proteomes" id="UP000077266"/>
    </source>
</evidence>
<keyword evidence="2" id="KW-1185">Reference proteome</keyword>
<dbReference type="Gene3D" id="1.20.1280.50">
    <property type="match status" value="1"/>
</dbReference>
<reference evidence="1 2" key="1">
    <citation type="journal article" date="2016" name="Mol. Biol. Evol.">
        <title>Comparative Genomics of Early-Diverging Mushroom-Forming Fungi Provides Insights into the Origins of Lignocellulose Decay Capabilities.</title>
        <authorList>
            <person name="Nagy L.G."/>
            <person name="Riley R."/>
            <person name="Tritt A."/>
            <person name="Adam C."/>
            <person name="Daum C."/>
            <person name="Floudas D."/>
            <person name="Sun H."/>
            <person name="Yadav J.S."/>
            <person name="Pangilinan J."/>
            <person name="Larsson K.H."/>
            <person name="Matsuura K."/>
            <person name="Barry K."/>
            <person name="Labutti K."/>
            <person name="Kuo R."/>
            <person name="Ohm R.A."/>
            <person name="Bhattacharya S.S."/>
            <person name="Shirouzu T."/>
            <person name="Yoshinaga Y."/>
            <person name="Martin F.M."/>
            <person name="Grigoriev I.V."/>
            <person name="Hibbett D.S."/>
        </authorList>
    </citation>
    <scope>NUCLEOTIDE SEQUENCE [LARGE SCALE GENOMIC DNA]</scope>
    <source>
        <strain evidence="1 2">HHB12029</strain>
    </source>
</reference>
<dbReference type="OrthoDB" id="550575at2759"/>
<evidence type="ECO:0000313" key="1">
    <source>
        <dbReference type="EMBL" id="KZV80220.1"/>
    </source>
</evidence>
<proteinExistence type="predicted"/>
<sequence>MSSPAYYDGELPSLVLPAELEQELASNVRRTFSHAVKDLLGPAPSASSLRRAVRAVNDCIQTALAAELRDHNERASSHRLPTELWVMIWAHLPMLDCIAVTHVCHFWRATAVASRRLWSVLEFRSSAHGEGCDCDVCIACCKQDFQSFALLCIHCSQPRPTGQSTNPNLVQASLVRSAELPLAVELNLDGEYPCWTSVQVLAELLDGDSARVQSFQIALWRPSILSDIFETLPDFPAVQSVRIDICVFTENDMEFFLNSTRFTSLRHLQISVGDYTALLDALLRVPNISELHIEISDGFFFPRADSDAQHTKFPESMAAHLRTLTVSNILPGSLEHLLLNPCRATNPRQLALHYRTPSLYPFTLSLNTVPLGFEIFNELEDAVQITIAESERGDGSCEIEGSDGRGSRREVVIHRSAIYGLWKSVQATSVTSLDVHLRLWKGALATLENPLPAVRWLTLRVHIHSDERLGLDAELIRARPLLPALECVTLSALDAPPRMAIVVSERLTGFLRALRDDGGIRVLVLRGLCLREVNPDLLKIVQDVRDAPGFVQSHVLVNP</sequence>
<dbReference type="EMBL" id="KV426507">
    <property type="protein sequence ID" value="KZV80220.1"/>
    <property type="molecule type" value="Genomic_DNA"/>
</dbReference>
<dbReference type="Proteomes" id="UP000077266">
    <property type="component" value="Unassembled WGS sequence"/>
</dbReference>